<sequence length="78" mass="8913">MNFKEAKAHKKDAVKNADESVSNLFHIIITPSNTDESAKFITDFLRSPETFNDESCKDYCSDDDYEVVSFKKEPTDVD</sequence>
<dbReference type="EMBL" id="BAABHX010000002">
    <property type="protein sequence ID" value="GAA5089512.1"/>
    <property type="molecule type" value="Genomic_DNA"/>
</dbReference>
<dbReference type="RefSeq" id="WP_345201620.1">
    <property type="nucleotide sequence ID" value="NZ_BAABHX010000002.1"/>
</dbReference>
<proteinExistence type="predicted"/>
<organism evidence="1 2">
    <name type="scientific">Chryseobacterium ginsengisoli</name>
    <dbReference type="NCBI Taxonomy" id="363853"/>
    <lineage>
        <taxon>Bacteria</taxon>
        <taxon>Pseudomonadati</taxon>
        <taxon>Bacteroidota</taxon>
        <taxon>Flavobacteriia</taxon>
        <taxon>Flavobacteriales</taxon>
        <taxon>Weeksellaceae</taxon>
        <taxon>Chryseobacterium group</taxon>
        <taxon>Chryseobacterium</taxon>
    </lineage>
</organism>
<comment type="caution">
    <text evidence="1">The sequence shown here is derived from an EMBL/GenBank/DDBJ whole genome shotgun (WGS) entry which is preliminary data.</text>
</comment>
<evidence type="ECO:0000313" key="2">
    <source>
        <dbReference type="Proteomes" id="UP001500353"/>
    </source>
</evidence>
<accession>A0ABP9M172</accession>
<reference evidence="2" key="1">
    <citation type="journal article" date="2019" name="Int. J. Syst. Evol. Microbiol.">
        <title>The Global Catalogue of Microorganisms (GCM) 10K type strain sequencing project: providing services to taxonomists for standard genome sequencing and annotation.</title>
        <authorList>
            <consortium name="The Broad Institute Genomics Platform"/>
            <consortium name="The Broad Institute Genome Sequencing Center for Infectious Disease"/>
            <person name="Wu L."/>
            <person name="Ma J."/>
        </authorList>
    </citation>
    <scope>NUCLEOTIDE SEQUENCE [LARGE SCALE GENOMIC DNA]</scope>
    <source>
        <strain evidence="2">JCM 18019</strain>
    </source>
</reference>
<name>A0ABP9M172_9FLAO</name>
<evidence type="ECO:0000313" key="1">
    <source>
        <dbReference type="EMBL" id="GAA5089512.1"/>
    </source>
</evidence>
<gene>
    <name evidence="1" type="ORF">GCM10023210_14410</name>
</gene>
<keyword evidence="2" id="KW-1185">Reference proteome</keyword>
<dbReference type="Proteomes" id="UP001500353">
    <property type="component" value="Unassembled WGS sequence"/>
</dbReference>
<protein>
    <submittedName>
        <fullName evidence="1">Uncharacterized protein</fullName>
    </submittedName>
</protein>